<feature type="coiled-coil region" evidence="1">
    <location>
        <begin position="232"/>
        <end position="294"/>
    </location>
</feature>
<dbReference type="KEGG" id="lrug:AB8B22_04730"/>
<dbReference type="EMBL" id="CP165644">
    <property type="protein sequence ID" value="XDU67724.1"/>
    <property type="molecule type" value="Genomic_DNA"/>
</dbReference>
<keyword evidence="1" id="KW-0175">Coiled coil</keyword>
<dbReference type="InterPro" id="IPR024291">
    <property type="entry name" value="DUF3829"/>
</dbReference>
<proteinExistence type="predicted"/>
<gene>
    <name evidence="2" type="ORF">AB8B22_04730</name>
</gene>
<dbReference type="RefSeq" id="WP_369711857.1">
    <property type="nucleotide sequence ID" value="NZ_CP165644.1"/>
</dbReference>
<dbReference type="AlphaFoldDB" id="A0AB39VKT7"/>
<dbReference type="Pfam" id="PF12889">
    <property type="entry name" value="DUF3829"/>
    <property type="match status" value="1"/>
</dbReference>
<evidence type="ECO:0000313" key="2">
    <source>
        <dbReference type="EMBL" id="XDU67724.1"/>
    </source>
</evidence>
<reference evidence="2" key="1">
    <citation type="submission" date="2024-07" db="EMBL/GenBank/DDBJ databases">
        <authorList>
            <person name="Li X.-J."/>
            <person name="Wang X."/>
        </authorList>
    </citation>
    <scope>NUCLEOTIDE SEQUENCE</scope>
    <source>
        <strain evidence="2">HSP-334</strain>
    </source>
</reference>
<protein>
    <submittedName>
        <fullName evidence="2">DUF3829 domain-containing protein</fullName>
    </submittedName>
</protein>
<dbReference type="PROSITE" id="PS51257">
    <property type="entry name" value="PROKAR_LIPOPROTEIN"/>
    <property type="match status" value="1"/>
</dbReference>
<accession>A0AB39VKT7</accession>
<organism evidence="2">
    <name type="scientific">Leptotrichia rugosa</name>
    <dbReference type="NCBI Taxonomy" id="3239302"/>
    <lineage>
        <taxon>Bacteria</taxon>
        <taxon>Fusobacteriati</taxon>
        <taxon>Fusobacteriota</taxon>
        <taxon>Fusobacteriia</taxon>
        <taxon>Fusobacteriales</taxon>
        <taxon>Leptotrichiaceae</taxon>
        <taxon>Leptotrichia</taxon>
    </lineage>
</organism>
<sequence>MKKNIFIGVLALLVTVSCGKKDGSKSGAKDKAQITYVKDDLSSDRLSKYTEYVRISEVPNSDEWLMLFDGIDEGKFKNANGEVLTNLKGNDAIENIKSSVKLLGNQIRDLEDVMQRNPKFETIDKNAENLLKSLVEEQKVLNEIDDYFEKGEYKADNLGKVKELNDKYKLVSQTRKENDKILTTSLQEMSILLNKKLAEKFEKNNKKVKSSVVQFVNDINKFSEEAFSKNNLSYDENEIANLEKLKEEVKKSYKNIEILTFEDARKENISKESYEKLKKNAKILTESIENMIKSIRAKNIEATVKNASNILGSETDLKNIYGTLIMK</sequence>
<evidence type="ECO:0000256" key="1">
    <source>
        <dbReference type="SAM" id="Coils"/>
    </source>
</evidence>
<name>A0AB39VKT7_9FUSO</name>